<sequence>MAAANQSAVFHHPQSMSDVAKQELEDLAKWFKTAKVQAVMPNLSHCADPDSLKKMEPLLTELGLYERVLEFPIQLSLSGRETIAIDDGFNNIFIPLSDELSICSHPLRPGQYIRSTSPQSLNAFADFVLVVVPAAKSQ</sequence>
<reference evidence="1" key="1">
    <citation type="submission" date="2021-01" db="EMBL/GenBank/DDBJ databases">
        <title>Chromosome-level genome assembly of a human fungal pathogen reveals clustering of transcriptionally co-regulated genes.</title>
        <authorList>
            <person name="Voorhies M."/>
            <person name="Cohen S."/>
            <person name="Shea T.P."/>
            <person name="Petrus S."/>
            <person name="Munoz J.F."/>
            <person name="Poplawski S."/>
            <person name="Goldman W.E."/>
            <person name="Michael T."/>
            <person name="Cuomo C.A."/>
            <person name="Sil A."/>
            <person name="Beyhan S."/>
        </authorList>
    </citation>
    <scope>NUCLEOTIDE SEQUENCE</scope>
    <source>
        <strain evidence="1">WU24</strain>
    </source>
</reference>
<evidence type="ECO:0000313" key="1">
    <source>
        <dbReference type="EMBL" id="QSS62296.1"/>
    </source>
</evidence>
<protein>
    <submittedName>
        <fullName evidence="1">Uncharacterized protein</fullName>
    </submittedName>
</protein>
<accession>A0A8A1M712</accession>
<gene>
    <name evidence="1" type="ORF">I7I51_04473</name>
</gene>
<dbReference type="Proteomes" id="UP000663671">
    <property type="component" value="Chromosome 5"/>
</dbReference>
<dbReference type="VEuPathDB" id="FungiDB:I7I51_04473"/>
<proteinExistence type="predicted"/>
<evidence type="ECO:0000313" key="2">
    <source>
        <dbReference type="Proteomes" id="UP000663671"/>
    </source>
</evidence>
<dbReference type="EMBL" id="CP069111">
    <property type="protein sequence ID" value="QSS62296.1"/>
    <property type="molecule type" value="Genomic_DNA"/>
</dbReference>
<organism evidence="1 2">
    <name type="scientific">Ajellomyces capsulatus</name>
    <name type="common">Darling's disease fungus</name>
    <name type="synonym">Histoplasma capsulatum</name>
    <dbReference type="NCBI Taxonomy" id="5037"/>
    <lineage>
        <taxon>Eukaryota</taxon>
        <taxon>Fungi</taxon>
        <taxon>Dikarya</taxon>
        <taxon>Ascomycota</taxon>
        <taxon>Pezizomycotina</taxon>
        <taxon>Eurotiomycetes</taxon>
        <taxon>Eurotiomycetidae</taxon>
        <taxon>Onygenales</taxon>
        <taxon>Ajellomycetaceae</taxon>
        <taxon>Histoplasma</taxon>
    </lineage>
</organism>
<dbReference type="OrthoDB" id="4182384at2759"/>
<dbReference type="AlphaFoldDB" id="A0A8A1M712"/>
<name>A0A8A1M712_AJECA</name>